<dbReference type="Proteomes" id="UP000076623">
    <property type="component" value="Chromosome"/>
</dbReference>
<organism evidence="2 3">
    <name type="scientific">Fictibacillus phosphorivorans</name>
    <dbReference type="NCBI Taxonomy" id="1221500"/>
    <lineage>
        <taxon>Bacteria</taxon>
        <taxon>Bacillati</taxon>
        <taxon>Bacillota</taxon>
        <taxon>Bacilli</taxon>
        <taxon>Bacillales</taxon>
        <taxon>Fictibacillaceae</taxon>
        <taxon>Fictibacillus</taxon>
    </lineage>
</organism>
<sequence>MDFILENKWQFLIIAEVFFWIFSLTFLVVRYWFNLKKLSIVFFFLFIINDLWIATMGFMDYLKTGNFTSYQIVILIIIVYALTYGKSDFRKLDIFIQKKVAKWKGEPIPELKGPEKLYGKDLARQERKHFAIHLSIFILAHIGMFLVYGLSDQLTQTENIEQLLSQWFSSKDALYPFNNKSMNNLSRIWTLVLVIDGVTSLSYTFFPKNEKKSVFSNN</sequence>
<dbReference type="STRING" id="1221500.ABE65_011785"/>
<keyword evidence="1" id="KW-1133">Transmembrane helix</keyword>
<name>A0A160ISJ2_9BACL</name>
<evidence type="ECO:0000313" key="2">
    <source>
        <dbReference type="EMBL" id="ANC79380.1"/>
    </source>
</evidence>
<keyword evidence="1" id="KW-0472">Membrane</keyword>
<accession>A0A160ISJ2</accession>
<feature type="transmembrane region" description="Helical" evidence="1">
    <location>
        <begin position="188"/>
        <end position="206"/>
    </location>
</feature>
<evidence type="ECO:0000256" key="1">
    <source>
        <dbReference type="SAM" id="Phobius"/>
    </source>
</evidence>
<dbReference type="AlphaFoldDB" id="A0A160ISJ2"/>
<keyword evidence="1" id="KW-0812">Transmembrane</keyword>
<keyword evidence="3" id="KW-1185">Reference proteome</keyword>
<dbReference type="KEGG" id="fpn:ABE65_011785"/>
<reference evidence="2 3" key="1">
    <citation type="submission" date="2016-04" db="EMBL/GenBank/DDBJ databases">
        <title>Complete genome sequence of Fictibacillus phosphorivorans G25-29, a strain toxic to nematodes.</title>
        <authorList>
            <person name="Zheng Z."/>
        </authorList>
    </citation>
    <scope>NUCLEOTIDE SEQUENCE [LARGE SCALE GENOMIC DNA]</scope>
    <source>
        <strain evidence="2 3">G25-29</strain>
    </source>
</reference>
<protein>
    <recommendedName>
        <fullName evidence="4">Integral membrane protein</fullName>
    </recommendedName>
</protein>
<feature type="transmembrane region" description="Helical" evidence="1">
    <location>
        <begin position="12"/>
        <end position="33"/>
    </location>
</feature>
<evidence type="ECO:0008006" key="4">
    <source>
        <dbReference type="Google" id="ProtNLM"/>
    </source>
</evidence>
<proteinExistence type="predicted"/>
<gene>
    <name evidence="2" type="ORF">ABE65_011785</name>
</gene>
<dbReference type="EMBL" id="CP015378">
    <property type="protein sequence ID" value="ANC79380.1"/>
    <property type="molecule type" value="Genomic_DNA"/>
</dbReference>
<feature type="transmembrane region" description="Helical" evidence="1">
    <location>
        <begin position="130"/>
        <end position="150"/>
    </location>
</feature>
<feature type="transmembrane region" description="Helical" evidence="1">
    <location>
        <begin position="40"/>
        <end position="61"/>
    </location>
</feature>
<evidence type="ECO:0000313" key="3">
    <source>
        <dbReference type="Proteomes" id="UP000076623"/>
    </source>
</evidence>
<feature type="transmembrane region" description="Helical" evidence="1">
    <location>
        <begin position="67"/>
        <end position="85"/>
    </location>
</feature>